<keyword evidence="23" id="KW-0479">Metal-binding</keyword>
<dbReference type="GO" id="GO:0005886">
    <property type="term" value="C:plasma membrane"/>
    <property type="evidence" value="ECO:0007669"/>
    <property type="project" value="TreeGrafter"/>
</dbReference>
<reference evidence="29" key="1">
    <citation type="journal article" date="2023" name="G3 (Bethesda)">
        <title>A reference genome for the long-term kleptoplast-retaining sea slug Elysia crispata morphotype clarki.</title>
        <authorList>
            <person name="Eastman K.E."/>
            <person name="Pendleton A.L."/>
            <person name="Shaikh M.A."/>
            <person name="Suttiyut T."/>
            <person name="Ogas R."/>
            <person name="Tomko P."/>
            <person name="Gavelis G."/>
            <person name="Widhalm J.R."/>
            <person name="Wisecaver J.H."/>
        </authorList>
    </citation>
    <scope>NUCLEOTIDE SEQUENCE</scope>
    <source>
        <strain evidence="29">ECLA1</strain>
    </source>
</reference>
<keyword evidence="19" id="KW-0325">Glycoprotein</keyword>
<dbReference type="InterPro" id="IPR050122">
    <property type="entry name" value="RTK"/>
</dbReference>
<dbReference type="PRINTS" id="PR00109">
    <property type="entry name" value="TYRKINASE"/>
</dbReference>
<dbReference type="InterPro" id="IPR017441">
    <property type="entry name" value="Protein_kinase_ATP_BS"/>
</dbReference>
<evidence type="ECO:0000256" key="22">
    <source>
        <dbReference type="PIRSR" id="PIRSR000615-2"/>
    </source>
</evidence>
<keyword evidence="10" id="KW-0418">Kinase</keyword>
<organism evidence="29 30">
    <name type="scientific">Elysia crispata</name>
    <name type="common">lettuce slug</name>
    <dbReference type="NCBI Taxonomy" id="231223"/>
    <lineage>
        <taxon>Eukaryota</taxon>
        <taxon>Metazoa</taxon>
        <taxon>Spiralia</taxon>
        <taxon>Lophotrochozoa</taxon>
        <taxon>Mollusca</taxon>
        <taxon>Gastropoda</taxon>
        <taxon>Heterobranchia</taxon>
        <taxon>Euthyneura</taxon>
        <taxon>Panpulmonata</taxon>
        <taxon>Sacoglossa</taxon>
        <taxon>Placobranchoidea</taxon>
        <taxon>Plakobranchidae</taxon>
        <taxon>Elysia</taxon>
    </lineage>
</organism>
<dbReference type="InterPro" id="IPR007110">
    <property type="entry name" value="Ig-like_dom"/>
</dbReference>
<keyword evidence="17" id="KW-1015">Disulfide bond</keyword>
<keyword evidence="6 25" id="KW-0812">Transmembrane</keyword>
<keyword evidence="12 22" id="KW-0067">ATP-binding</keyword>
<dbReference type="GO" id="GO:0004714">
    <property type="term" value="F:transmembrane receptor protein tyrosine kinase activity"/>
    <property type="evidence" value="ECO:0007669"/>
    <property type="project" value="UniProtKB-EC"/>
</dbReference>
<feature type="binding site" evidence="23">
    <location>
        <position position="604"/>
    </location>
    <ligand>
        <name>Mg(2+)</name>
        <dbReference type="ChEBI" id="CHEBI:18420"/>
    </ligand>
</feature>
<evidence type="ECO:0000256" key="11">
    <source>
        <dbReference type="ARBA" id="ARBA00022782"/>
    </source>
</evidence>
<evidence type="ECO:0000256" key="9">
    <source>
        <dbReference type="ARBA" id="ARBA00022741"/>
    </source>
</evidence>
<dbReference type="InterPro" id="IPR036179">
    <property type="entry name" value="Ig-like_dom_sf"/>
</dbReference>
<keyword evidence="5" id="KW-0808">Transferase</keyword>
<keyword evidence="18 25" id="KW-0675">Receptor</keyword>
<dbReference type="InterPro" id="IPR002011">
    <property type="entry name" value="Tyr_kinase_rcpt_2_CS"/>
</dbReference>
<evidence type="ECO:0000256" key="4">
    <source>
        <dbReference type="ARBA" id="ARBA00022614"/>
    </source>
</evidence>
<evidence type="ECO:0000256" key="25">
    <source>
        <dbReference type="RuleBase" id="RU000312"/>
    </source>
</evidence>
<keyword evidence="16" id="KW-0829">Tyrosine-protein kinase</keyword>
<comment type="catalytic activity">
    <reaction evidence="20 25">
        <text>L-tyrosyl-[protein] + ATP = O-phospho-L-tyrosyl-[protein] + ADP + H(+)</text>
        <dbReference type="Rhea" id="RHEA:10596"/>
        <dbReference type="Rhea" id="RHEA-COMP:10136"/>
        <dbReference type="Rhea" id="RHEA-COMP:20101"/>
        <dbReference type="ChEBI" id="CHEBI:15378"/>
        <dbReference type="ChEBI" id="CHEBI:30616"/>
        <dbReference type="ChEBI" id="CHEBI:46858"/>
        <dbReference type="ChEBI" id="CHEBI:61978"/>
        <dbReference type="ChEBI" id="CHEBI:456216"/>
        <dbReference type="EC" id="2.7.10.1"/>
    </reaction>
</comment>
<evidence type="ECO:0000256" key="26">
    <source>
        <dbReference type="SAM" id="Phobius"/>
    </source>
</evidence>
<keyword evidence="2" id="KW-0217">Developmental protein</keyword>
<evidence type="ECO:0000256" key="10">
    <source>
        <dbReference type="ARBA" id="ARBA00022777"/>
    </source>
</evidence>
<keyword evidence="8" id="KW-0677">Repeat</keyword>
<dbReference type="Pfam" id="PF13855">
    <property type="entry name" value="LRR_8"/>
    <property type="match status" value="1"/>
</dbReference>
<comment type="similarity">
    <text evidence="25">Belongs to the protein kinase superfamily. Tyr protein kinase family. Insulin receptor subfamily.</text>
</comment>
<feature type="binding site" evidence="22">
    <location>
        <position position="603"/>
    </location>
    <ligand>
        <name>ATP</name>
        <dbReference type="ChEBI" id="CHEBI:30616"/>
    </ligand>
</feature>
<evidence type="ECO:0000313" key="29">
    <source>
        <dbReference type="EMBL" id="KAK3765702.1"/>
    </source>
</evidence>
<evidence type="ECO:0000256" key="3">
    <source>
        <dbReference type="ARBA" id="ARBA00022553"/>
    </source>
</evidence>
<dbReference type="SUPFAM" id="SSF48726">
    <property type="entry name" value="Immunoglobulin"/>
    <property type="match status" value="1"/>
</dbReference>
<sequence length="746" mass="84478">MEIQDAVKVTSIYIEGQPQLTHLEDGTFRNFTQLTNLTIKGSGLTQLDKNVFENSRSLQYLNLENNRILDFPDSILNNTNVTEVLLQNNPLKCQCSNSWLLKPSSLINISHSLCTSGGQNKTIDEINQSFLEMLKQCEPTRFPQKISVITVSKGEKVTITCPLRNMNITWDMVNIQSEWQLKTPQELGERNAEIEILDISETDQCRVVTCKGRNSTLTAEANFLLSIPSKPSVRFVEFYGTGYTVSVHLNVVGWPLPSVRWEIESTHRTGVVNTTLNNISPNGSIEVWLEIHPVPAHDTMLEVVVTNNLGSDQRRGQIVISKIPAASHVVPHIPEIVDSEPATNNSEDYVSSVSKDSQRMKILLSIGIGGLCMVTLLVISIIIKCRDKIRCYKKWKFFKMKSLGAYDLAARVDDMSLQDVMVDNPMYKGLYSSATLLSCPLTYTPQFKGVRKISSKNICKRRLIGEGNFGLVFLGECANLERSKSPTTVAIKTLKGDSSASLRRDFEREAELLTTFKHENIVHLYGVCTEGENWMLVFEFMEHGDLHGYLRSRAPDTVKIRDPDQPEVEVLTQPELLSIIKQIAKGLQFLTAQHFVHRDLATRNCLVGKDLTVKIGDFGLARDIYITDYYRIGNSTMLPYRWLALESIRFGKFTTKSDVWSFGVTMWEVFTYGQKPWCELSIPEMVTKIENGERLPCPQGCPESIYQLMVEGCWRLKEGERYDMTKICDILMNTDFKLPEYLDIVG</sequence>
<keyword evidence="4" id="KW-0433">Leucine-rich repeat</keyword>
<dbReference type="InterPro" id="IPR008266">
    <property type="entry name" value="Tyr_kinase_AS"/>
</dbReference>
<keyword evidence="23" id="KW-0460">Magnesium</keyword>
<proteinExistence type="inferred from homology"/>
<dbReference type="AlphaFoldDB" id="A0AAE0ZC33"/>
<comment type="subcellular location">
    <subcellularLocation>
        <location evidence="1">Membrane</location>
        <topology evidence="1">Single-pass membrane protein</topology>
    </subcellularLocation>
</comment>
<dbReference type="PANTHER" id="PTHR24416:SF349">
    <property type="entry name" value="TYROSINE-PROTEIN KINASE RYK"/>
    <property type="match status" value="1"/>
</dbReference>
<feature type="transmembrane region" description="Helical" evidence="26">
    <location>
        <begin position="362"/>
        <end position="383"/>
    </location>
</feature>
<dbReference type="EC" id="2.7.10.1" evidence="25"/>
<dbReference type="FunFam" id="1.10.510.10:FF:000554">
    <property type="entry name" value="Predicted protein"/>
    <property type="match status" value="1"/>
</dbReference>
<keyword evidence="3 25" id="KW-0597">Phosphoprotein</keyword>
<evidence type="ECO:0000256" key="5">
    <source>
        <dbReference type="ARBA" id="ARBA00022679"/>
    </source>
</evidence>
<evidence type="ECO:0000256" key="14">
    <source>
        <dbReference type="ARBA" id="ARBA00022989"/>
    </source>
</evidence>
<feature type="domain" description="Protein kinase" evidence="27">
    <location>
        <begin position="458"/>
        <end position="742"/>
    </location>
</feature>
<protein>
    <recommendedName>
        <fullName evidence="25">Tyrosine-protein kinase receptor</fullName>
        <ecNumber evidence="25">2.7.10.1</ecNumber>
    </recommendedName>
</protein>
<keyword evidence="30" id="KW-1185">Reference proteome</keyword>
<evidence type="ECO:0000256" key="20">
    <source>
        <dbReference type="ARBA" id="ARBA00051243"/>
    </source>
</evidence>
<evidence type="ECO:0000256" key="23">
    <source>
        <dbReference type="PIRSR" id="PIRSR000615-3"/>
    </source>
</evidence>
<feature type="binding site" evidence="23">
    <location>
        <position position="617"/>
    </location>
    <ligand>
        <name>Mg(2+)</name>
        <dbReference type="ChEBI" id="CHEBI:18420"/>
    </ligand>
</feature>
<evidence type="ECO:0000256" key="8">
    <source>
        <dbReference type="ARBA" id="ARBA00022737"/>
    </source>
</evidence>
<dbReference type="Gene3D" id="3.30.200.20">
    <property type="entry name" value="Phosphorylase Kinase, domain 1"/>
    <property type="match status" value="1"/>
</dbReference>
<dbReference type="GO" id="GO:0043235">
    <property type="term" value="C:receptor complex"/>
    <property type="evidence" value="ECO:0007669"/>
    <property type="project" value="TreeGrafter"/>
</dbReference>
<dbReference type="SUPFAM" id="SSF56112">
    <property type="entry name" value="Protein kinase-like (PK-like)"/>
    <property type="match status" value="1"/>
</dbReference>
<evidence type="ECO:0000256" key="12">
    <source>
        <dbReference type="ARBA" id="ARBA00022840"/>
    </source>
</evidence>
<evidence type="ECO:0000256" key="13">
    <source>
        <dbReference type="ARBA" id="ARBA00022902"/>
    </source>
</evidence>
<evidence type="ECO:0000256" key="19">
    <source>
        <dbReference type="ARBA" id="ARBA00023180"/>
    </source>
</evidence>
<dbReference type="GO" id="GO:0046872">
    <property type="term" value="F:metal ion binding"/>
    <property type="evidence" value="ECO:0007669"/>
    <property type="project" value="UniProtKB-KW"/>
</dbReference>
<dbReference type="Proteomes" id="UP001283361">
    <property type="component" value="Unassembled WGS sequence"/>
</dbReference>
<feature type="binding site" evidence="24">
    <location>
        <position position="492"/>
    </location>
    <ligand>
        <name>ATP</name>
        <dbReference type="ChEBI" id="CHEBI:30616"/>
    </ligand>
</feature>
<keyword evidence="9 22" id="KW-0547">Nucleotide-binding</keyword>
<dbReference type="GO" id="GO:0007399">
    <property type="term" value="P:nervous system development"/>
    <property type="evidence" value="ECO:0007669"/>
    <property type="project" value="UniProtKB-KW"/>
</dbReference>
<dbReference type="Gene3D" id="3.80.10.10">
    <property type="entry name" value="Ribonuclease Inhibitor"/>
    <property type="match status" value="1"/>
</dbReference>
<dbReference type="InterPro" id="IPR011009">
    <property type="entry name" value="Kinase-like_dom_sf"/>
</dbReference>
<dbReference type="PIRSF" id="PIRSF000615">
    <property type="entry name" value="TyrPK_CSF1-R"/>
    <property type="match status" value="1"/>
</dbReference>
<dbReference type="PROSITE" id="PS00107">
    <property type="entry name" value="PROTEIN_KINASE_ATP"/>
    <property type="match status" value="1"/>
</dbReference>
<evidence type="ECO:0000256" key="21">
    <source>
        <dbReference type="PIRSR" id="PIRSR000615-1"/>
    </source>
</evidence>
<dbReference type="GO" id="GO:0005524">
    <property type="term" value="F:ATP binding"/>
    <property type="evidence" value="ECO:0007669"/>
    <property type="project" value="UniProtKB-UniRule"/>
</dbReference>
<dbReference type="GO" id="GO:0010976">
    <property type="term" value="P:positive regulation of neuron projection development"/>
    <property type="evidence" value="ECO:0007669"/>
    <property type="project" value="TreeGrafter"/>
</dbReference>
<evidence type="ECO:0000256" key="7">
    <source>
        <dbReference type="ARBA" id="ARBA00022729"/>
    </source>
</evidence>
<dbReference type="SMART" id="SM00219">
    <property type="entry name" value="TyrKc"/>
    <property type="match status" value="1"/>
</dbReference>
<evidence type="ECO:0000313" key="30">
    <source>
        <dbReference type="Proteomes" id="UP001283361"/>
    </source>
</evidence>
<evidence type="ECO:0000256" key="17">
    <source>
        <dbReference type="ARBA" id="ARBA00023157"/>
    </source>
</evidence>
<comment type="caution">
    <text evidence="29">The sequence shown here is derived from an EMBL/GenBank/DDBJ whole genome shotgun (WGS) entry which is preliminary data.</text>
</comment>
<dbReference type="InterPro" id="IPR020635">
    <property type="entry name" value="Tyr_kinase_cat_dom"/>
</dbReference>
<keyword evidence="7" id="KW-0732">Signal</keyword>
<evidence type="ECO:0000256" key="15">
    <source>
        <dbReference type="ARBA" id="ARBA00023136"/>
    </source>
</evidence>
<dbReference type="PROSITE" id="PS51450">
    <property type="entry name" value="LRR"/>
    <property type="match status" value="1"/>
</dbReference>
<dbReference type="InterPro" id="IPR000719">
    <property type="entry name" value="Prot_kinase_dom"/>
</dbReference>
<dbReference type="InterPro" id="IPR001611">
    <property type="entry name" value="Leu-rich_rpt"/>
</dbReference>
<dbReference type="GO" id="GO:0030154">
    <property type="term" value="P:cell differentiation"/>
    <property type="evidence" value="ECO:0007669"/>
    <property type="project" value="UniProtKB-KW"/>
</dbReference>
<dbReference type="PROSITE" id="PS50835">
    <property type="entry name" value="IG_LIKE"/>
    <property type="match status" value="1"/>
</dbReference>
<evidence type="ECO:0000256" key="24">
    <source>
        <dbReference type="PROSITE-ProRule" id="PRU10141"/>
    </source>
</evidence>
<evidence type="ECO:0000259" key="28">
    <source>
        <dbReference type="PROSITE" id="PS50835"/>
    </source>
</evidence>
<dbReference type="GO" id="GO:0007169">
    <property type="term" value="P:cell surface receptor protein tyrosine kinase signaling pathway"/>
    <property type="evidence" value="ECO:0007669"/>
    <property type="project" value="InterPro"/>
</dbReference>
<evidence type="ECO:0000256" key="2">
    <source>
        <dbReference type="ARBA" id="ARBA00022473"/>
    </source>
</evidence>
<evidence type="ECO:0000259" key="27">
    <source>
        <dbReference type="PROSITE" id="PS50011"/>
    </source>
</evidence>
<evidence type="ECO:0000256" key="1">
    <source>
        <dbReference type="ARBA" id="ARBA00004167"/>
    </source>
</evidence>
<keyword evidence="11" id="KW-0221">Differentiation</keyword>
<keyword evidence="15 26" id="KW-0472">Membrane</keyword>
<dbReference type="PROSITE" id="PS00109">
    <property type="entry name" value="PROTEIN_KINASE_TYR"/>
    <property type="match status" value="1"/>
</dbReference>
<keyword evidence="14 26" id="KW-1133">Transmembrane helix</keyword>
<keyword evidence="13" id="KW-0524">Neurogenesis</keyword>
<feature type="domain" description="Ig-like" evidence="28">
    <location>
        <begin position="143"/>
        <end position="226"/>
    </location>
</feature>
<evidence type="ECO:0000256" key="6">
    <source>
        <dbReference type="ARBA" id="ARBA00022692"/>
    </source>
</evidence>
<dbReference type="GO" id="GO:0051897">
    <property type="term" value="P:positive regulation of phosphatidylinositol 3-kinase/protein kinase B signal transduction"/>
    <property type="evidence" value="ECO:0007669"/>
    <property type="project" value="TreeGrafter"/>
</dbReference>
<dbReference type="EMBL" id="JAWDGP010004277">
    <property type="protein sequence ID" value="KAK3765702.1"/>
    <property type="molecule type" value="Genomic_DNA"/>
</dbReference>
<dbReference type="Gene3D" id="1.10.510.10">
    <property type="entry name" value="Transferase(Phosphotransferase) domain 1"/>
    <property type="match status" value="1"/>
</dbReference>
<evidence type="ECO:0000256" key="18">
    <source>
        <dbReference type="ARBA" id="ARBA00023170"/>
    </source>
</evidence>
<dbReference type="Pfam" id="PF07714">
    <property type="entry name" value="PK_Tyr_Ser-Thr"/>
    <property type="match status" value="1"/>
</dbReference>
<name>A0AAE0ZC33_9GAST</name>
<feature type="active site" description="Proton acceptor" evidence="21">
    <location>
        <position position="599"/>
    </location>
</feature>
<dbReference type="InterPro" id="IPR032675">
    <property type="entry name" value="LRR_dom_sf"/>
</dbReference>
<dbReference type="SUPFAM" id="SSF52058">
    <property type="entry name" value="L domain-like"/>
    <property type="match status" value="1"/>
</dbReference>
<dbReference type="PANTHER" id="PTHR24416">
    <property type="entry name" value="TYROSINE-PROTEIN KINASE RECEPTOR"/>
    <property type="match status" value="1"/>
</dbReference>
<evidence type="ECO:0000256" key="16">
    <source>
        <dbReference type="ARBA" id="ARBA00023137"/>
    </source>
</evidence>
<dbReference type="PROSITE" id="PS50011">
    <property type="entry name" value="PROTEIN_KINASE_DOM"/>
    <property type="match status" value="1"/>
</dbReference>
<accession>A0AAE0ZC33</accession>
<dbReference type="InterPro" id="IPR001245">
    <property type="entry name" value="Ser-Thr/Tyr_kinase_cat_dom"/>
</dbReference>
<gene>
    <name evidence="29" type="ORF">RRG08_026177</name>
</gene>
<dbReference type="PROSITE" id="PS00239">
    <property type="entry name" value="RECEPTOR_TYR_KIN_II"/>
    <property type="match status" value="1"/>
</dbReference>